<comment type="caution">
    <text evidence="9">The sequence shown here is derived from an EMBL/GenBank/DDBJ whole genome shotgun (WGS) entry which is preliminary data.</text>
</comment>
<accession>A0ABV1E0L1</accession>
<comment type="catalytic activity">
    <reaction evidence="7">
        <text>dITP + H2O = dIMP + diphosphate + H(+)</text>
        <dbReference type="Rhea" id="RHEA:28342"/>
        <dbReference type="ChEBI" id="CHEBI:15377"/>
        <dbReference type="ChEBI" id="CHEBI:15378"/>
        <dbReference type="ChEBI" id="CHEBI:33019"/>
        <dbReference type="ChEBI" id="CHEBI:61194"/>
        <dbReference type="ChEBI" id="CHEBI:61382"/>
        <dbReference type="EC" id="3.6.1.66"/>
    </reaction>
</comment>
<feature type="binding site" evidence="7">
    <location>
        <begin position="154"/>
        <end position="157"/>
    </location>
    <ligand>
        <name>substrate</name>
    </ligand>
</feature>
<dbReference type="RefSeq" id="WP_349219598.1">
    <property type="nucleotide sequence ID" value="NZ_JBBMFD010000013.1"/>
</dbReference>
<evidence type="ECO:0000256" key="5">
    <source>
        <dbReference type="ARBA" id="ARBA00022842"/>
    </source>
</evidence>
<sequence length="200" mass="21883">MKRFVVATQNRDKLEEIARLLRPIGIEPVSLKEVGVDFSDVEETGKTFLENAQIKARAAFEKSGLPSIGDDSGLAVDALNGAPGIYSARYAGEGATNEMRIEKLLRNLEGVPEKKRTARFVCAVCCILESGEELCVQGECEGTIAFEPVGEGGFGYDPVFLIEDGRSFAQLTDREKDGMSHRGRALKKLQQALRERESGQ</sequence>
<protein>
    <recommendedName>
        <fullName evidence="7">dITP/XTP pyrophosphatase</fullName>
        <ecNumber evidence="7">3.6.1.66</ecNumber>
    </recommendedName>
    <alternativeName>
        <fullName evidence="7">Non-canonical purine NTP pyrophosphatase</fullName>
    </alternativeName>
    <alternativeName>
        <fullName evidence="7">Non-standard purine NTP pyrophosphatase</fullName>
    </alternativeName>
    <alternativeName>
        <fullName evidence="7">Nucleoside-triphosphate diphosphatase</fullName>
    </alternativeName>
    <alternativeName>
        <fullName evidence="7">Nucleoside-triphosphate pyrophosphatase</fullName>
        <shortName evidence="7">NTPase</shortName>
    </alternativeName>
</protein>
<feature type="binding site" evidence="7">
    <location>
        <begin position="181"/>
        <end position="182"/>
    </location>
    <ligand>
        <name>substrate</name>
    </ligand>
</feature>
<comment type="catalytic activity">
    <reaction evidence="7">
        <text>ITP + H2O = IMP + diphosphate + H(+)</text>
        <dbReference type="Rhea" id="RHEA:29399"/>
        <dbReference type="ChEBI" id="CHEBI:15377"/>
        <dbReference type="ChEBI" id="CHEBI:15378"/>
        <dbReference type="ChEBI" id="CHEBI:33019"/>
        <dbReference type="ChEBI" id="CHEBI:58053"/>
        <dbReference type="ChEBI" id="CHEBI:61402"/>
        <dbReference type="EC" id="3.6.1.66"/>
    </reaction>
</comment>
<evidence type="ECO:0000256" key="2">
    <source>
        <dbReference type="ARBA" id="ARBA00022723"/>
    </source>
</evidence>
<keyword evidence="4 7" id="KW-0378">Hydrolase</keyword>
<dbReference type="Pfam" id="PF01725">
    <property type="entry name" value="Ham1p_like"/>
    <property type="match status" value="1"/>
</dbReference>
<keyword evidence="3 7" id="KW-0547">Nucleotide-binding</keyword>
<evidence type="ECO:0000256" key="1">
    <source>
        <dbReference type="ARBA" id="ARBA00008023"/>
    </source>
</evidence>
<reference evidence="9 10" key="1">
    <citation type="submission" date="2024-03" db="EMBL/GenBank/DDBJ databases">
        <title>Human intestinal bacterial collection.</title>
        <authorList>
            <person name="Pauvert C."/>
            <person name="Hitch T.C.A."/>
            <person name="Clavel T."/>
        </authorList>
    </citation>
    <scope>NUCLEOTIDE SEQUENCE [LARGE SCALE GENOMIC DNA]</scope>
    <source>
        <strain evidence="9 10">CLA-JM-H44</strain>
    </source>
</reference>
<evidence type="ECO:0000256" key="8">
    <source>
        <dbReference type="RuleBase" id="RU003781"/>
    </source>
</evidence>
<evidence type="ECO:0000256" key="7">
    <source>
        <dbReference type="HAMAP-Rule" id="MF_01405"/>
    </source>
</evidence>
<dbReference type="SUPFAM" id="SSF52972">
    <property type="entry name" value="ITPase-like"/>
    <property type="match status" value="1"/>
</dbReference>
<dbReference type="PANTHER" id="PTHR11067">
    <property type="entry name" value="INOSINE TRIPHOSPHATE PYROPHOSPHATASE/HAM1 PROTEIN"/>
    <property type="match status" value="1"/>
</dbReference>
<feature type="binding site" evidence="7">
    <location>
        <begin position="8"/>
        <end position="13"/>
    </location>
    <ligand>
        <name>substrate</name>
    </ligand>
</feature>
<comment type="function">
    <text evidence="7">Pyrophosphatase that catalyzes the hydrolysis of nucleoside triphosphates to their monophosphate derivatives, with a high preference for the non-canonical purine nucleotides XTP (xanthosine triphosphate), dITP (deoxyinosine triphosphate) and ITP. Seems to function as a house-cleaning enzyme that removes non-canonical purine nucleotides from the nucleotide pool, thus preventing their incorporation into DNA/RNA and avoiding chromosomal lesions.</text>
</comment>
<organism evidence="9 10">
    <name type="scientific">Solibaculum intestinale</name>
    <dbReference type="NCBI Taxonomy" id="3133165"/>
    <lineage>
        <taxon>Bacteria</taxon>
        <taxon>Bacillati</taxon>
        <taxon>Bacillota</taxon>
        <taxon>Clostridia</taxon>
        <taxon>Eubacteriales</taxon>
        <taxon>Oscillospiraceae</taxon>
        <taxon>Solibaculum</taxon>
    </lineage>
</organism>
<gene>
    <name evidence="9" type="primary">rdgB</name>
    <name evidence="9" type="ORF">WMO26_08475</name>
</gene>
<dbReference type="EC" id="3.6.1.66" evidence="7"/>
<evidence type="ECO:0000313" key="9">
    <source>
        <dbReference type="EMBL" id="MEQ2440856.1"/>
    </source>
</evidence>
<dbReference type="Proteomes" id="UP001489509">
    <property type="component" value="Unassembled WGS sequence"/>
</dbReference>
<feature type="binding site" evidence="7">
    <location>
        <position position="176"/>
    </location>
    <ligand>
        <name>substrate</name>
    </ligand>
</feature>
<dbReference type="Gene3D" id="3.90.950.10">
    <property type="match status" value="1"/>
</dbReference>
<dbReference type="PANTHER" id="PTHR11067:SF9">
    <property type="entry name" value="INOSINE TRIPHOSPHATE PYROPHOSPHATASE"/>
    <property type="match status" value="1"/>
</dbReference>
<evidence type="ECO:0000313" key="10">
    <source>
        <dbReference type="Proteomes" id="UP001489509"/>
    </source>
</evidence>
<feature type="active site" description="Proton acceptor" evidence="7">
    <location>
        <position position="71"/>
    </location>
</feature>
<dbReference type="HAMAP" id="MF_01405">
    <property type="entry name" value="Non_canon_purine_NTPase"/>
    <property type="match status" value="1"/>
</dbReference>
<evidence type="ECO:0000256" key="3">
    <source>
        <dbReference type="ARBA" id="ARBA00022741"/>
    </source>
</evidence>
<comment type="subunit">
    <text evidence="7">Homodimer.</text>
</comment>
<dbReference type="CDD" id="cd00515">
    <property type="entry name" value="HAM1"/>
    <property type="match status" value="1"/>
</dbReference>
<dbReference type="InterPro" id="IPR029001">
    <property type="entry name" value="ITPase-like_fam"/>
</dbReference>
<keyword evidence="6 7" id="KW-0546">Nucleotide metabolism</keyword>
<keyword evidence="2 7" id="KW-0479">Metal-binding</keyword>
<evidence type="ECO:0000256" key="6">
    <source>
        <dbReference type="ARBA" id="ARBA00023080"/>
    </source>
</evidence>
<keyword evidence="5 7" id="KW-0460">Magnesium</keyword>
<feature type="binding site" evidence="7">
    <location>
        <position position="71"/>
    </location>
    <ligand>
        <name>Mg(2+)</name>
        <dbReference type="ChEBI" id="CHEBI:18420"/>
    </ligand>
</feature>
<comment type="cofactor">
    <cofactor evidence="7">
        <name>Mg(2+)</name>
        <dbReference type="ChEBI" id="CHEBI:18420"/>
    </cofactor>
    <text evidence="7">Binds 1 Mg(2+) ion per subunit.</text>
</comment>
<dbReference type="EMBL" id="JBBMFD010000013">
    <property type="protein sequence ID" value="MEQ2440856.1"/>
    <property type="molecule type" value="Genomic_DNA"/>
</dbReference>
<name>A0ABV1E0L1_9FIRM</name>
<comment type="catalytic activity">
    <reaction evidence="7">
        <text>XTP + H2O = XMP + diphosphate + H(+)</text>
        <dbReference type="Rhea" id="RHEA:28610"/>
        <dbReference type="ChEBI" id="CHEBI:15377"/>
        <dbReference type="ChEBI" id="CHEBI:15378"/>
        <dbReference type="ChEBI" id="CHEBI:33019"/>
        <dbReference type="ChEBI" id="CHEBI:57464"/>
        <dbReference type="ChEBI" id="CHEBI:61314"/>
        <dbReference type="EC" id="3.6.1.66"/>
    </reaction>
</comment>
<comment type="similarity">
    <text evidence="1 7 8">Belongs to the HAM1 NTPase family.</text>
</comment>
<evidence type="ECO:0000256" key="4">
    <source>
        <dbReference type="ARBA" id="ARBA00022801"/>
    </source>
</evidence>
<proteinExistence type="inferred from homology"/>
<dbReference type="InterPro" id="IPR020922">
    <property type="entry name" value="dITP/XTP_pyrophosphatase"/>
</dbReference>
<dbReference type="InterPro" id="IPR002637">
    <property type="entry name" value="RdgB/HAM1"/>
</dbReference>
<dbReference type="NCBIfam" id="TIGR00042">
    <property type="entry name" value="RdgB/HAM1 family non-canonical purine NTP pyrophosphatase"/>
    <property type="match status" value="1"/>
</dbReference>
<feature type="binding site" evidence="7">
    <location>
        <position position="42"/>
    </location>
    <ligand>
        <name>Mg(2+)</name>
        <dbReference type="ChEBI" id="CHEBI:18420"/>
    </ligand>
</feature>
<dbReference type="GO" id="GO:0036220">
    <property type="term" value="F:ITP diphosphatase activity"/>
    <property type="evidence" value="ECO:0007669"/>
    <property type="project" value="UniProtKB-EC"/>
</dbReference>
<keyword evidence="10" id="KW-1185">Reference proteome</keyword>
<feature type="binding site" evidence="7">
    <location>
        <position position="72"/>
    </location>
    <ligand>
        <name>substrate</name>
    </ligand>
</feature>